<dbReference type="PANTHER" id="PTHR42940">
    <property type="entry name" value="ALCOHOL DEHYDROGENASE 1-RELATED"/>
    <property type="match status" value="1"/>
</dbReference>
<dbReference type="InterPro" id="IPR011032">
    <property type="entry name" value="GroES-like_sf"/>
</dbReference>
<dbReference type="SUPFAM" id="SSF51735">
    <property type="entry name" value="NAD(P)-binding Rossmann-fold domains"/>
    <property type="match status" value="1"/>
</dbReference>
<dbReference type="GO" id="GO:0005737">
    <property type="term" value="C:cytoplasm"/>
    <property type="evidence" value="ECO:0007669"/>
    <property type="project" value="TreeGrafter"/>
</dbReference>
<dbReference type="SMART" id="SM00829">
    <property type="entry name" value="PKS_ER"/>
    <property type="match status" value="1"/>
</dbReference>
<evidence type="ECO:0000256" key="6">
    <source>
        <dbReference type="ARBA" id="ARBA00023002"/>
    </source>
</evidence>
<dbReference type="GO" id="GO:0046872">
    <property type="term" value="F:metal ion binding"/>
    <property type="evidence" value="ECO:0007669"/>
    <property type="project" value="UniProtKB-KW"/>
</dbReference>
<gene>
    <name evidence="9" type="ORF">PNOK_0601700</name>
</gene>
<comment type="caution">
    <text evidence="9">The sequence shown here is derived from an EMBL/GenBank/DDBJ whole genome shotgun (WGS) entry which is preliminary data.</text>
</comment>
<reference evidence="9 10" key="1">
    <citation type="journal article" date="2017" name="Mol. Ecol.">
        <title>Comparative and population genomic landscape of Phellinus noxius: A hypervariable fungus causing root rot in trees.</title>
        <authorList>
            <person name="Chung C.L."/>
            <person name="Lee T.J."/>
            <person name="Akiba M."/>
            <person name="Lee H.H."/>
            <person name="Kuo T.H."/>
            <person name="Liu D."/>
            <person name="Ke H.M."/>
            <person name="Yokoi T."/>
            <person name="Roa M.B."/>
            <person name="Lu M.J."/>
            <person name="Chang Y.Y."/>
            <person name="Ann P.J."/>
            <person name="Tsai J.N."/>
            <person name="Chen C.Y."/>
            <person name="Tzean S.S."/>
            <person name="Ota Y."/>
            <person name="Hattori T."/>
            <person name="Sahashi N."/>
            <person name="Liou R.F."/>
            <person name="Kikuchi T."/>
            <person name="Tsai I.J."/>
        </authorList>
    </citation>
    <scope>NUCLEOTIDE SEQUENCE [LARGE SCALE GENOMIC DNA]</scope>
    <source>
        <strain evidence="9 10">FFPRI411160</strain>
    </source>
</reference>
<evidence type="ECO:0000313" key="10">
    <source>
        <dbReference type="Proteomes" id="UP000217199"/>
    </source>
</evidence>
<dbReference type="FunCoup" id="A0A286UHU0">
    <property type="interactions" value="265"/>
</dbReference>
<keyword evidence="6" id="KW-0560">Oxidoreductase</keyword>
<dbReference type="GO" id="GO:0004022">
    <property type="term" value="F:alcohol dehydrogenase (NAD+) activity"/>
    <property type="evidence" value="ECO:0007669"/>
    <property type="project" value="UniProtKB-EC"/>
</dbReference>
<dbReference type="Pfam" id="PF00107">
    <property type="entry name" value="ADH_zinc_N"/>
    <property type="match status" value="1"/>
</dbReference>
<comment type="similarity">
    <text evidence="2">Belongs to the zinc-containing alcohol dehydrogenase family.</text>
</comment>
<keyword evidence="5" id="KW-0862">Zinc</keyword>
<sequence length="365" mass="38451">MTLATIPPTQRAYVLDHVGEGGKLTYRTDQPVTQPKDLLPGQCLVHLTHSGVCHSDLTIKRGVLSSAGLTKRDLVGGHEGVGTVVAIGEHTRPGVKVKVGDRVGVKWIADTCNNCAYCQTGDESFCADAKKSGHTIDGTFSEYIVSYIEHVTPIPENLDSASATAIMCAGLTVFSALRQSDTHVGDWIVIPGAGGGLGHLAIQYAVAMGLRVIAIDTGEAKKSLALSLGAEKWIDFRAPLTGDLVDDVYAATNGLGAHAVLVTSGENAAYAVALKYLRSRGRLICVGLPPNGLVELSTTLVAARGLTIRGVLVGNRQVAKEAIDLAAAGKVKVFYTLRGLSELERVYEELESGKVAGRIVLDVTK</sequence>
<evidence type="ECO:0000256" key="5">
    <source>
        <dbReference type="ARBA" id="ARBA00022833"/>
    </source>
</evidence>
<dbReference type="InParanoid" id="A0A286UHU0"/>
<organism evidence="9 10">
    <name type="scientific">Pyrrhoderma noxium</name>
    <dbReference type="NCBI Taxonomy" id="2282107"/>
    <lineage>
        <taxon>Eukaryota</taxon>
        <taxon>Fungi</taxon>
        <taxon>Dikarya</taxon>
        <taxon>Basidiomycota</taxon>
        <taxon>Agaricomycotina</taxon>
        <taxon>Agaricomycetes</taxon>
        <taxon>Hymenochaetales</taxon>
        <taxon>Hymenochaetaceae</taxon>
        <taxon>Pyrrhoderma</taxon>
    </lineage>
</organism>
<evidence type="ECO:0000256" key="2">
    <source>
        <dbReference type="ARBA" id="ARBA00008072"/>
    </source>
</evidence>
<dbReference type="Gene3D" id="3.40.50.720">
    <property type="entry name" value="NAD(P)-binding Rossmann-like Domain"/>
    <property type="match status" value="1"/>
</dbReference>
<dbReference type="PANTHER" id="PTHR42940:SF3">
    <property type="entry name" value="ALCOHOL DEHYDROGENASE 1-RELATED"/>
    <property type="match status" value="1"/>
</dbReference>
<dbReference type="Proteomes" id="UP000217199">
    <property type="component" value="Unassembled WGS sequence"/>
</dbReference>
<dbReference type="FunFam" id="3.40.50.720:FF:000039">
    <property type="entry name" value="Alcohol dehydrogenase AdhP"/>
    <property type="match status" value="1"/>
</dbReference>
<evidence type="ECO:0000259" key="8">
    <source>
        <dbReference type="SMART" id="SM00829"/>
    </source>
</evidence>
<protein>
    <recommendedName>
        <fullName evidence="3">alcohol dehydrogenase</fullName>
        <ecNumber evidence="3">1.1.1.1</ecNumber>
    </recommendedName>
</protein>
<dbReference type="Pfam" id="PF08240">
    <property type="entry name" value="ADH_N"/>
    <property type="match status" value="1"/>
</dbReference>
<keyword evidence="7" id="KW-0520">NAD</keyword>
<dbReference type="Gene3D" id="3.90.180.10">
    <property type="entry name" value="Medium-chain alcohol dehydrogenases, catalytic domain"/>
    <property type="match status" value="1"/>
</dbReference>
<dbReference type="CDD" id="cd08297">
    <property type="entry name" value="CAD3"/>
    <property type="match status" value="1"/>
</dbReference>
<dbReference type="STRING" id="2282107.A0A286UHU0"/>
<dbReference type="AlphaFoldDB" id="A0A286UHU0"/>
<evidence type="ECO:0000256" key="7">
    <source>
        <dbReference type="ARBA" id="ARBA00023027"/>
    </source>
</evidence>
<evidence type="ECO:0000313" key="9">
    <source>
        <dbReference type="EMBL" id="PAV19173.1"/>
    </source>
</evidence>
<dbReference type="EMBL" id="NBII01000005">
    <property type="protein sequence ID" value="PAV19173.1"/>
    <property type="molecule type" value="Genomic_DNA"/>
</dbReference>
<keyword evidence="4" id="KW-0479">Metal-binding</keyword>
<proteinExistence type="inferred from homology"/>
<dbReference type="InterPro" id="IPR020843">
    <property type="entry name" value="ER"/>
</dbReference>
<evidence type="ECO:0000256" key="1">
    <source>
        <dbReference type="ARBA" id="ARBA00001947"/>
    </source>
</evidence>
<evidence type="ECO:0000256" key="3">
    <source>
        <dbReference type="ARBA" id="ARBA00013190"/>
    </source>
</evidence>
<dbReference type="SUPFAM" id="SSF50129">
    <property type="entry name" value="GroES-like"/>
    <property type="match status" value="1"/>
</dbReference>
<keyword evidence="10" id="KW-1185">Reference proteome</keyword>
<dbReference type="OrthoDB" id="1879366at2759"/>
<comment type="cofactor">
    <cofactor evidence="1">
        <name>Zn(2+)</name>
        <dbReference type="ChEBI" id="CHEBI:29105"/>
    </cofactor>
</comment>
<dbReference type="InterPro" id="IPR013149">
    <property type="entry name" value="ADH-like_C"/>
</dbReference>
<evidence type="ECO:0000256" key="4">
    <source>
        <dbReference type="ARBA" id="ARBA00022723"/>
    </source>
</evidence>
<dbReference type="InterPro" id="IPR013154">
    <property type="entry name" value="ADH-like_N"/>
</dbReference>
<feature type="domain" description="Enoyl reductase (ER)" evidence="8">
    <location>
        <begin position="21"/>
        <end position="361"/>
    </location>
</feature>
<dbReference type="InterPro" id="IPR036291">
    <property type="entry name" value="NAD(P)-bd_dom_sf"/>
</dbReference>
<accession>A0A286UHU0</accession>
<name>A0A286UHU0_9AGAM</name>
<dbReference type="EC" id="1.1.1.1" evidence="3"/>